<organism evidence="2 3">
    <name type="scientific">Nyssa sinensis</name>
    <dbReference type="NCBI Taxonomy" id="561372"/>
    <lineage>
        <taxon>Eukaryota</taxon>
        <taxon>Viridiplantae</taxon>
        <taxon>Streptophyta</taxon>
        <taxon>Embryophyta</taxon>
        <taxon>Tracheophyta</taxon>
        <taxon>Spermatophyta</taxon>
        <taxon>Magnoliopsida</taxon>
        <taxon>eudicotyledons</taxon>
        <taxon>Gunneridae</taxon>
        <taxon>Pentapetalae</taxon>
        <taxon>asterids</taxon>
        <taxon>Cornales</taxon>
        <taxon>Nyssaceae</taxon>
        <taxon>Nyssa</taxon>
    </lineage>
</organism>
<feature type="compositionally biased region" description="Basic and acidic residues" evidence="1">
    <location>
        <begin position="45"/>
        <end position="55"/>
    </location>
</feature>
<name>A0A5J5BXC4_9ASTE</name>
<dbReference type="AlphaFoldDB" id="A0A5J5BXC4"/>
<proteinExistence type="predicted"/>
<protein>
    <submittedName>
        <fullName evidence="2">Uncharacterized protein</fullName>
    </submittedName>
</protein>
<dbReference type="EMBL" id="CM018032">
    <property type="protein sequence ID" value="KAA8547548.1"/>
    <property type="molecule type" value="Genomic_DNA"/>
</dbReference>
<evidence type="ECO:0000313" key="2">
    <source>
        <dbReference type="EMBL" id="KAA8547548.1"/>
    </source>
</evidence>
<keyword evidence="3" id="KW-1185">Reference proteome</keyword>
<evidence type="ECO:0000313" key="3">
    <source>
        <dbReference type="Proteomes" id="UP000325577"/>
    </source>
</evidence>
<evidence type="ECO:0000256" key="1">
    <source>
        <dbReference type="SAM" id="MobiDB-lite"/>
    </source>
</evidence>
<dbReference type="Proteomes" id="UP000325577">
    <property type="component" value="Linkage Group LG1"/>
</dbReference>
<reference evidence="2 3" key="1">
    <citation type="submission" date="2019-09" db="EMBL/GenBank/DDBJ databases">
        <title>A chromosome-level genome assembly of the Chinese tupelo Nyssa sinensis.</title>
        <authorList>
            <person name="Yang X."/>
            <person name="Kang M."/>
            <person name="Yang Y."/>
            <person name="Xiong H."/>
            <person name="Wang M."/>
            <person name="Zhang Z."/>
            <person name="Wang Z."/>
            <person name="Wu H."/>
            <person name="Ma T."/>
            <person name="Liu J."/>
            <person name="Xi Z."/>
        </authorList>
    </citation>
    <scope>NUCLEOTIDE SEQUENCE [LARGE SCALE GENOMIC DNA]</scope>
    <source>
        <strain evidence="2">J267</strain>
        <tissue evidence="2">Leaf</tissue>
    </source>
</reference>
<accession>A0A5J5BXC4</accession>
<gene>
    <name evidence="2" type="ORF">F0562_003977</name>
</gene>
<feature type="region of interest" description="Disordered" evidence="1">
    <location>
        <begin position="37"/>
        <end position="62"/>
    </location>
</feature>
<sequence>MLYVEPMATHLHCCLAEPSICSFSFVGGCPLTTRKTRGRRKKSLKKQEEREDRGAIKQKKPYLTGNTTKTPNHCEGGWWGVLGWIALHIHFGC</sequence>